<accession>A0AAE2YQW4</accession>
<dbReference type="SUPFAM" id="SSF51735">
    <property type="entry name" value="NAD(P)-binding Rossmann-fold domains"/>
    <property type="match status" value="1"/>
</dbReference>
<feature type="domain" description="GFO/IDH/MocA-like oxidoreductase" evidence="2">
    <location>
        <begin position="153"/>
        <end position="223"/>
    </location>
</feature>
<gene>
    <name evidence="3" type="ORF">HFQ13_09945</name>
</gene>
<dbReference type="SUPFAM" id="SSF55347">
    <property type="entry name" value="Glyceraldehyde-3-phosphate dehydrogenase-like, C-terminal domain"/>
    <property type="match status" value="1"/>
</dbReference>
<evidence type="ECO:0000313" key="3">
    <source>
        <dbReference type="EMBL" id="MBU2788514.1"/>
    </source>
</evidence>
<dbReference type="InterPro" id="IPR055170">
    <property type="entry name" value="GFO_IDH_MocA-like_dom"/>
</dbReference>
<dbReference type="Pfam" id="PF22725">
    <property type="entry name" value="GFO_IDH_MocA_C3"/>
    <property type="match status" value="1"/>
</dbReference>
<evidence type="ECO:0000313" key="4">
    <source>
        <dbReference type="Proteomes" id="UP001197378"/>
    </source>
</evidence>
<protein>
    <submittedName>
        <fullName evidence="3">Gfo/Idh/MocA family oxidoreductase</fullName>
    </submittedName>
</protein>
<dbReference type="AlphaFoldDB" id="A0AAE2YQW4"/>
<organism evidence="3 4">
    <name type="scientific">Igneacidithiobacillus copahuensis</name>
    <dbReference type="NCBI Taxonomy" id="2724909"/>
    <lineage>
        <taxon>Bacteria</taxon>
        <taxon>Pseudomonadati</taxon>
        <taxon>Pseudomonadota</taxon>
        <taxon>Acidithiobacillia</taxon>
        <taxon>Acidithiobacillales</taxon>
        <taxon>Acidithiobacillaceae</taxon>
        <taxon>Igneacidithiobacillus</taxon>
    </lineage>
</organism>
<sequence length="319" mass="34581">MKELRTAVVGVGHLGRFHAQKYARVSQLQGVYDTDGERAQSVAQELGCRAFSDLGELLAAVDAISIVTPTLQHHAVAREAIACGVHCLVEKPFTFTLAEADDLLRLADAQGVILAVGQIERAQVVMQYLREQKLPAPRYIEAERLAPFKPRSLDVDVIMDLMIHDLDLVLMLTAAEPQEMRAVGVAAVTEQADMANAWVTLSNGSVANLAASRVVREAVRRMRLFWPDRYASVDFLQNRLTFYRRGAGQVPGIPGVVEDVVDLQPRDALESEISAFLAAVSGQGMPLCTGHEGRAALAAALAVRQSVSDFLSASADSYS</sequence>
<dbReference type="InterPro" id="IPR000683">
    <property type="entry name" value="Gfo/Idh/MocA-like_OxRdtase_N"/>
</dbReference>
<feature type="domain" description="Gfo/Idh/MocA-like oxidoreductase N-terminal" evidence="1">
    <location>
        <begin position="4"/>
        <end position="117"/>
    </location>
</feature>
<proteinExistence type="predicted"/>
<dbReference type="PANTHER" id="PTHR43377:SF1">
    <property type="entry name" value="BILIVERDIN REDUCTASE A"/>
    <property type="match status" value="1"/>
</dbReference>
<name>A0AAE2YQW4_9PROT</name>
<dbReference type="PANTHER" id="PTHR43377">
    <property type="entry name" value="BILIVERDIN REDUCTASE A"/>
    <property type="match status" value="1"/>
</dbReference>
<evidence type="ECO:0000259" key="1">
    <source>
        <dbReference type="Pfam" id="PF01408"/>
    </source>
</evidence>
<comment type="caution">
    <text evidence="3">The sequence shown here is derived from an EMBL/GenBank/DDBJ whole genome shotgun (WGS) entry which is preliminary data.</text>
</comment>
<reference evidence="3" key="1">
    <citation type="journal article" date="2021" name="ISME J.">
        <title>Genomic evolution of the class Acidithiobacillia: deep-branching Proteobacteria living in extreme acidic conditions.</title>
        <authorList>
            <person name="Moya-Beltran A."/>
            <person name="Beard S."/>
            <person name="Rojas-Villalobos C."/>
            <person name="Issotta F."/>
            <person name="Gallardo Y."/>
            <person name="Ulloa R."/>
            <person name="Giaveno A."/>
            <person name="Degli Esposti M."/>
            <person name="Johnson D.B."/>
            <person name="Quatrini R."/>
        </authorList>
    </citation>
    <scope>NUCLEOTIDE SEQUENCE</scope>
    <source>
        <strain evidence="3">VAN18-1</strain>
    </source>
</reference>
<evidence type="ECO:0000259" key="2">
    <source>
        <dbReference type="Pfam" id="PF22725"/>
    </source>
</evidence>
<dbReference type="InterPro" id="IPR051450">
    <property type="entry name" value="Gfo/Idh/MocA_Oxidoreductases"/>
</dbReference>
<dbReference type="Gene3D" id="3.30.360.10">
    <property type="entry name" value="Dihydrodipicolinate Reductase, domain 2"/>
    <property type="match status" value="1"/>
</dbReference>
<dbReference type="InterPro" id="IPR036291">
    <property type="entry name" value="NAD(P)-bd_dom_sf"/>
</dbReference>
<dbReference type="RefSeq" id="WP_215871088.1">
    <property type="nucleotide sequence ID" value="NZ_JAAXYO010000152.1"/>
</dbReference>
<dbReference type="Gene3D" id="3.40.50.720">
    <property type="entry name" value="NAD(P)-binding Rossmann-like Domain"/>
    <property type="match status" value="1"/>
</dbReference>
<dbReference type="Pfam" id="PF01408">
    <property type="entry name" value="GFO_IDH_MocA"/>
    <property type="match status" value="1"/>
</dbReference>
<dbReference type="EMBL" id="JAAXYO010000152">
    <property type="protein sequence ID" value="MBU2788514.1"/>
    <property type="molecule type" value="Genomic_DNA"/>
</dbReference>
<dbReference type="GO" id="GO:0000166">
    <property type="term" value="F:nucleotide binding"/>
    <property type="evidence" value="ECO:0007669"/>
    <property type="project" value="InterPro"/>
</dbReference>
<dbReference type="Proteomes" id="UP001197378">
    <property type="component" value="Unassembled WGS sequence"/>
</dbReference>
<keyword evidence="4" id="KW-1185">Reference proteome</keyword>